<keyword evidence="3" id="KW-0143">Chaperone</keyword>
<dbReference type="Gene3D" id="3.40.50.10900">
    <property type="entry name" value="PAC-like subunit"/>
    <property type="match status" value="1"/>
</dbReference>
<evidence type="ECO:0000256" key="5">
    <source>
        <dbReference type="ARBA" id="ARBA00025745"/>
    </source>
</evidence>
<dbReference type="FunFam" id="3.40.50.10900:FF:000001">
    <property type="entry name" value="Proteasome assembly chaperone 2"/>
    <property type="match status" value="1"/>
</dbReference>
<comment type="similarity">
    <text evidence="5">Belongs to the PSMG2 family.</text>
</comment>
<evidence type="ECO:0000313" key="7">
    <source>
        <dbReference type="Proteomes" id="UP000288216"/>
    </source>
</evidence>
<dbReference type="GO" id="GO:0005829">
    <property type="term" value="C:cytosol"/>
    <property type="evidence" value="ECO:0007669"/>
    <property type="project" value="TreeGrafter"/>
</dbReference>
<sequence length="235" mass="26067">METIFIPSGNCCVNLKGYTLIMPVVSVGNVGQLTVDLIISTLTLPRVGYIHSDCLLPVVGNNPYATTSENSAEICICSEVYASTDRKLAVLQIRSPIIQGKHRLFRQQLLSWIKESEFSKVVTLSSSYAYQRVDQQLIGTPLRYLATPALQTIVGDKFHTLKWKELERVAAFPGINEVEQEISIPGGGITKSFYSDRVIKTPWHRHNGRSRVLGDYCLAVASHQLSSNSADLTVR</sequence>
<dbReference type="AlphaFoldDB" id="A0A401P7P2"/>
<dbReference type="SUPFAM" id="SSF159659">
    <property type="entry name" value="Cgl1923-like"/>
    <property type="match status" value="1"/>
</dbReference>
<organism evidence="6 7">
    <name type="scientific">Scyliorhinus torazame</name>
    <name type="common">Cloudy catshark</name>
    <name type="synonym">Catulus torazame</name>
    <dbReference type="NCBI Taxonomy" id="75743"/>
    <lineage>
        <taxon>Eukaryota</taxon>
        <taxon>Metazoa</taxon>
        <taxon>Chordata</taxon>
        <taxon>Craniata</taxon>
        <taxon>Vertebrata</taxon>
        <taxon>Chondrichthyes</taxon>
        <taxon>Elasmobranchii</taxon>
        <taxon>Galeomorphii</taxon>
        <taxon>Galeoidea</taxon>
        <taxon>Carcharhiniformes</taxon>
        <taxon>Scyliorhinidae</taxon>
        <taxon>Scyliorhinus</taxon>
    </lineage>
</organism>
<dbReference type="Proteomes" id="UP000288216">
    <property type="component" value="Unassembled WGS sequence"/>
</dbReference>
<evidence type="ECO:0000256" key="2">
    <source>
        <dbReference type="ARBA" id="ARBA00019186"/>
    </source>
</evidence>
<dbReference type="STRING" id="75743.A0A401P7P2"/>
<protein>
    <recommendedName>
        <fullName evidence="2">Proteasome assembly chaperone 2</fullName>
    </recommendedName>
</protein>
<dbReference type="PANTHER" id="PTHR12970">
    <property type="entry name" value="PROTEASOME ASSEMBLY CHAPERONE 2"/>
    <property type="match status" value="1"/>
</dbReference>
<evidence type="ECO:0000256" key="1">
    <source>
        <dbReference type="ARBA" id="ARBA00004123"/>
    </source>
</evidence>
<dbReference type="GO" id="GO:0043248">
    <property type="term" value="P:proteasome assembly"/>
    <property type="evidence" value="ECO:0007669"/>
    <property type="project" value="TreeGrafter"/>
</dbReference>
<dbReference type="PANTHER" id="PTHR12970:SF1">
    <property type="entry name" value="PROTEASOME ASSEMBLY CHAPERONE 2"/>
    <property type="match status" value="1"/>
</dbReference>
<comment type="caution">
    <text evidence="6">The sequence shown here is derived from an EMBL/GenBank/DDBJ whole genome shotgun (WGS) entry which is preliminary data.</text>
</comment>
<dbReference type="InterPro" id="IPR016562">
    <property type="entry name" value="Proteasome_assmbl_chp_2_euk"/>
</dbReference>
<name>A0A401P7P2_SCYTO</name>
<dbReference type="OMA" id="HSTPFRY"/>
<evidence type="ECO:0000313" key="6">
    <source>
        <dbReference type="EMBL" id="GCB69157.1"/>
    </source>
</evidence>
<gene>
    <name evidence="6" type="ORF">scyTo_0010505</name>
</gene>
<dbReference type="GO" id="GO:0005634">
    <property type="term" value="C:nucleus"/>
    <property type="evidence" value="ECO:0007669"/>
    <property type="project" value="UniProtKB-SubCell"/>
</dbReference>
<dbReference type="Pfam" id="PF09754">
    <property type="entry name" value="PAC2"/>
    <property type="match status" value="1"/>
</dbReference>
<keyword evidence="7" id="KW-1185">Reference proteome</keyword>
<accession>A0A401P7P2</accession>
<dbReference type="EMBL" id="BFAA01004547">
    <property type="protein sequence ID" value="GCB69157.1"/>
    <property type="molecule type" value="Genomic_DNA"/>
</dbReference>
<keyword evidence="4" id="KW-0539">Nucleus</keyword>
<evidence type="ECO:0000256" key="4">
    <source>
        <dbReference type="ARBA" id="ARBA00023242"/>
    </source>
</evidence>
<dbReference type="OrthoDB" id="10260712at2759"/>
<dbReference type="InterPro" id="IPR038389">
    <property type="entry name" value="PSMG2_sf"/>
</dbReference>
<evidence type="ECO:0000256" key="3">
    <source>
        <dbReference type="ARBA" id="ARBA00023186"/>
    </source>
</evidence>
<proteinExistence type="inferred from homology"/>
<comment type="subcellular location">
    <subcellularLocation>
        <location evidence="1">Nucleus</location>
    </subcellularLocation>
</comment>
<dbReference type="InterPro" id="IPR019151">
    <property type="entry name" value="Proteasome_assmbl_chaperone_2"/>
</dbReference>
<reference evidence="6 7" key="1">
    <citation type="journal article" date="2018" name="Nat. Ecol. Evol.">
        <title>Shark genomes provide insights into elasmobranch evolution and the origin of vertebrates.</title>
        <authorList>
            <person name="Hara Y"/>
            <person name="Yamaguchi K"/>
            <person name="Onimaru K"/>
            <person name="Kadota M"/>
            <person name="Koyanagi M"/>
            <person name="Keeley SD"/>
            <person name="Tatsumi K"/>
            <person name="Tanaka K"/>
            <person name="Motone F"/>
            <person name="Kageyama Y"/>
            <person name="Nozu R"/>
            <person name="Adachi N"/>
            <person name="Nishimura O"/>
            <person name="Nakagawa R"/>
            <person name="Tanegashima C"/>
            <person name="Kiyatake I"/>
            <person name="Matsumoto R"/>
            <person name="Murakumo K"/>
            <person name="Nishida K"/>
            <person name="Terakita A"/>
            <person name="Kuratani S"/>
            <person name="Sato K"/>
            <person name="Hyodo S Kuraku.S."/>
        </authorList>
    </citation>
    <scope>NUCLEOTIDE SEQUENCE [LARGE SCALE GENOMIC DNA]</scope>
</reference>